<proteinExistence type="predicted"/>
<reference evidence="2" key="1">
    <citation type="submission" date="2020-02" db="EMBL/GenBank/DDBJ databases">
        <authorList>
            <person name="Meier V. D."/>
        </authorList>
    </citation>
    <scope>NUCLEOTIDE SEQUENCE</scope>
    <source>
        <strain evidence="2">AVDCRST_MAG71</strain>
    </source>
</reference>
<feature type="region of interest" description="Disordered" evidence="1">
    <location>
        <begin position="1"/>
        <end position="34"/>
    </location>
</feature>
<evidence type="ECO:0000313" key="2">
    <source>
        <dbReference type="EMBL" id="CAA9329375.1"/>
    </source>
</evidence>
<organism evidence="2">
    <name type="scientific">uncultured Lysobacter sp</name>
    <dbReference type="NCBI Taxonomy" id="271060"/>
    <lineage>
        <taxon>Bacteria</taxon>
        <taxon>Pseudomonadati</taxon>
        <taxon>Pseudomonadota</taxon>
        <taxon>Gammaproteobacteria</taxon>
        <taxon>Lysobacterales</taxon>
        <taxon>Lysobacteraceae</taxon>
        <taxon>Lysobacter</taxon>
        <taxon>environmental samples</taxon>
    </lineage>
</organism>
<name>A0A6J4LDQ2_9GAMM</name>
<accession>A0A6J4LDQ2</accession>
<dbReference type="EMBL" id="CADCUA010000406">
    <property type="protein sequence ID" value="CAA9329375.1"/>
    <property type="molecule type" value="Genomic_DNA"/>
</dbReference>
<dbReference type="AlphaFoldDB" id="A0A6J4LDQ2"/>
<protein>
    <submittedName>
        <fullName evidence="2">Uncharacterized protein</fullName>
    </submittedName>
</protein>
<sequence length="185" mass="19760">DHRRSADGPAAVRRVPDVAGDRRRRCVEPPAQRPAAHLRRVRIRVASGDARAGRHRHVDDPVSRDHRARAAGACNAGDCAHADHVLGRRLHPQAPAHRRVRATDPRLAGAAAIHRVRDPRRGALARDAAPACAGHRAMGLAAARSAAAAHAHHYRARPVADIRGDARGARVHPGPAHTPPRATAV</sequence>
<feature type="non-terminal residue" evidence="2">
    <location>
        <position position="185"/>
    </location>
</feature>
<gene>
    <name evidence="2" type="ORF">AVDCRST_MAG71-1677</name>
</gene>
<feature type="compositionally biased region" description="Basic and acidic residues" evidence="1">
    <location>
        <begin position="158"/>
        <end position="168"/>
    </location>
</feature>
<feature type="region of interest" description="Disordered" evidence="1">
    <location>
        <begin position="158"/>
        <end position="185"/>
    </location>
</feature>
<feature type="non-terminal residue" evidence="2">
    <location>
        <position position="1"/>
    </location>
</feature>
<evidence type="ECO:0000256" key="1">
    <source>
        <dbReference type="SAM" id="MobiDB-lite"/>
    </source>
</evidence>